<feature type="chain" id="PRO_5020440188" description="DUF4374 domain-containing protein" evidence="1">
    <location>
        <begin position="27"/>
        <end position="452"/>
    </location>
</feature>
<evidence type="ECO:0000313" key="2">
    <source>
        <dbReference type="EMBL" id="TDE01259.1"/>
    </source>
</evidence>
<comment type="caution">
    <text evidence="2">The sequence shown here is derived from an EMBL/GenBank/DDBJ whole genome shotgun (WGS) entry which is preliminary data.</text>
</comment>
<evidence type="ECO:0000313" key="3">
    <source>
        <dbReference type="Proteomes" id="UP000294597"/>
    </source>
</evidence>
<dbReference type="AlphaFoldDB" id="A0A4R5CLM9"/>
<evidence type="ECO:0000256" key="1">
    <source>
        <dbReference type="SAM" id="SignalP"/>
    </source>
</evidence>
<dbReference type="Proteomes" id="UP000294597">
    <property type="component" value="Unassembled WGS sequence"/>
</dbReference>
<accession>A0A4R5CLM9</accession>
<proteinExistence type="predicted"/>
<dbReference type="EMBL" id="SMFO01000017">
    <property type="protein sequence ID" value="TDE01259.1"/>
    <property type="molecule type" value="Genomic_DNA"/>
</dbReference>
<organism evidence="2 3">
    <name type="scientific">Flavobacterium hiemivividum</name>
    <dbReference type="NCBI Taxonomy" id="2541734"/>
    <lineage>
        <taxon>Bacteria</taxon>
        <taxon>Pseudomonadati</taxon>
        <taxon>Bacteroidota</taxon>
        <taxon>Flavobacteriia</taxon>
        <taxon>Flavobacteriales</taxon>
        <taxon>Flavobacteriaceae</taxon>
        <taxon>Flavobacterium</taxon>
    </lineage>
</organism>
<evidence type="ECO:0008006" key="4">
    <source>
        <dbReference type="Google" id="ProtNLM"/>
    </source>
</evidence>
<reference evidence="2 3" key="1">
    <citation type="submission" date="2019-03" db="EMBL/GenBank/DDBJ databases">
        <title>Flavobacterium TSA-D2 sp. nov., isolated from arctic soil.</title>
        <authorList>
            <person name="Chaudhary D.K."/>
        </authorList>
    </citation>
    <scope>NUCLEOTIDE SEQUENCE [LARGE SCALE GENOMIC DNA]</scope>
    <source>
        <strain evidence="2 3">TSA-D2</strain>
    </source>
</reference>
<sequence>MKNRFLNLWAFTALIGVFALTTSCSDDDNTSGGTTEPPITEGRYITVAGAVMGTTDPTPGDGNGGTIVYAISKENAKDPSKTFDVFENGFAVPSNRTARLQSSQDGSTLFNIAYTGTNGGEFSKYKVNGGQNFTPTGGVVNISQYAGTSPRWVKLYDGDKTGAAVNVTSPTVVTNADGSYKHTRGTATVLSLDLVNSLIAQTKSYEIALSAAEEAQGHHIFRLDAPVLNKAANKLIIGTWMRKTNPATGTNESTYTHLGAKSVVVDYPSLENPVVITSTVGFGDTSGYRSFNSFVGDDGNIYQATQRDASGSHILRINSSNQYDNSYVFNLDTALGLSGTYIENWKYAGNGKAVVAYTHNGSAVSNLSGQSQSFLALVDLTAKTAKTLDLPYSADMYFFQYQGYVVDGFDVYVTAAPVGQDGRIYIINSATGVVTTGAKLTNKPGNHFIGAF</sequence>
<protein>
    <recommendedName>
        <fullName evidence="4">DUF4374 domain-containing protein</fullName>
    </recommendedName>
</protein>
<dbReference type="RefSeq" id="WP_132112970.1">
    <property type="nucleotide sequence ID" value="NZ_SMFO01000017.1"/>
</dbReference>
<keyword evidence="3" id="KW-1185">Reference proteome</keyword>
<name>A0A4R5CLM9_9FLAO</name>
<feature type="signal peptide" evidence="1">
    <location>
        <begin position="1"/>
        <end position="26"/>
    </location>
</feature>
<keyword evidence="1" id="KW-0732">Signal</keyword>
<gene>
    <name evidence="2" type="ORF">E0F98_15155</name>
</gene>
<dbReference type="PROSITE" id="PS51257">
    <property type="entry name" value="PROKAR_LIPOPROTEIN"/>
    <property type="match status" value="1"/>
</dbReference>